<evidence type="ECO:0000313" key="2">
    <source>
        <dbReference type="EMBL" id="GAA1863519.1"/>
    </source>
</evidence>
<keyword evidence="1" id="KW-0812">Transmembrane</keyword>
<gene>
    <name evidence="2" type="ORF">GCM10009836_49850</name>
</gene>
<protein>
    <submittedName>
        <fullName evidence="2">Uncharacterized protein</fullName>
    </submittedName>
</protein>
<comment type="caution">
    <text evidence="2">The sequence shown here is derived from an EMBL/GenBank/DDBJ whole genome shotgun (WGS) entry which is preliminary data.</text>
</comment>
<proteinExistence type="predicted"/>
<evidence type="ECO:0000256" key="1">
    <source>
        <dbReference type="SAM" id="Phobius"/>
    </source>
</evidence>
<dbReference type="Proteomes" id="UP001500449">
    <property type="component" value="Unassembled WGS sequence"/>
</dbReference>
<dbReference type="EMBL" id="BAAAQK010000018">
    <property type="protein sequence ID" value="GAA1863519.1"/>
    <property type="molecule type" value="Genomic_DNA"/>
</dbReference>
<feature type="transmembrane region" description="Helical" evidence="1">
    <location>
        <begin position="26"/>
        <end position="47"/>
    </location>
</feature>
<keyword evidence="1" id="KW-0472">Membrane</keyword>
<accession>A0ABN2NGQ7</accession>
<keyword evidence="3" id="KW-1185">Reference proteome</keyword>
<evidence type="ECO:0000313" key="3">
    <source>
        <dbReference type="Proteomes" id="UP001500449"/>
    </source>
</evidence>
<organism evidence="2 3">
    <name type="scientific">Pseudonocardia ailaonensis</name>
    <dbReference type="NCBI Taxonomy" id="367279"/>
    <lineage>
        <taxon>Bacteria</taxon>
        <taxon>Bacillati</taxon>
        <taxon>Actinomycetota</taxon>
        <taxon>Actinomycetes</taxon>
        <taxon>Pseudonocardiales</taxon>
        <taxon>Pseudonocardiaceae</taxon>
        <taxon>Pseudonocardia</taxon>
    </lineage>
</organism>
<reference evidence="2 3" key="1">
    <citation type="journal article" date="2019" name="Int. J. Syst. Evol. Microbiol.">
        <title>The Global Catalogue of Microorganisms (GCM) 10K type strain sequencing project: providing services to taxonomists for standard genome sequencing and annotation.</title>
        <authorList>
            <consortium name="The Broad Institute Genomics Platform"/>
            <consortium name="The Broad Institute Genome Sequencing Center for Infectious Disease"/>
            <person name="Wu L."/>
            <person name="Ma J."/>
        </authorList>
    </citation>
    <scope>NUCLEOTIDE SEQUENCE [LARGE SCALE GENOMIC DNA]</scope>
    <source>
        <strain evidence="2 3">JCM 16009</strain>
    </source>
</reference>
<keyword evidence="1" id="KW-1133">Transmembrane helix</keyword>
<name>A0ABN2NGQ7_9PSEU</name>
<sequence>MVHGFGAAAAEAAVWFWDSPGSLADWVAASGSVLAVTVAAFAAWATVKTNQAQQQTLELQRQQLAQQEFDRKTSQARLVNFWITSSKRVEETSAGIEALKPIQVVFDIPDVVIKLMNSSPTPITLKSCEVVFKFWLTEGTDGEIPWTWREEIPVVTQLRNRVVTPTSDYPIELTVTRPNEFQERLEGRRQLAPAPTAKFREFASATLEFVDSAGFRWQKSLDGHIEQVEAQTDGSSDDATY</sequence>